<evidence type="ECO:0000313" key="2">
    <source>
        <dbReference type="EMBL" id="AJK68902.1"/>
    </source>
</evidence>
<evidence type="ECO:0000313" key="3">
    <source>
        <dbReference type="Proteomes" id="UP000031928"/>
    </source>
</evidence>
<dbReference type="SUPFAM" id="SSF52317">
    <property type="entry name" value="Class I glutamine amidotransferase-like"/>
    <property type="match status" value="1"/>
</dbReference>
<evidence type="ECO:0000259" key="1">
    <source>
        <dbReference type="Pfam" id="PF00117"/>
    </source>
</evidence>
<organism evidence="2 3">
    <name type="scientific">Corynebacterium marinum DSM 44953</name>
    <dbReference type="NCBI Taxonomy" id="1224162"/>
    <lineage>
        <taxon>Bacteria</taxon>
        <taxon>Bacillati</taxon>
        <taxon>Actinomycetota</taxon>
        <taxon>Actinomycetes</taxon>
        <taxon>Mycobacteriales</taxon>
        <taxon>Corynebacteriaceae</taxon>
        <taxon>Corynebacterium</taxon>
    </lineage>
</organism>
<sequence length="249" mass="26918">MSGSVIHPRKPFLLLSTRPETEAASAEVVSFRSKMGLGPDGLIQVRLESRPLGDLDLRDYSGVLLGGSPFNASEPIKSPLQNRVEADLARLMEEVLDRDFPLFGACYGVGTVGTAIGAVIDGTYSESPRVISVSVTDLGARDPLLEGIPGNFSTMVGHKEAVAVLPDVAAVLVTGESCPVQMFRVQENVYATQFHPELAPEAFEQRLRIYANAGYHDPSELDSIIAMTRGVDLTVDDAILRNFALRYAR</sequence>
<accession>A0A0B6TG06</accession>
<dbReference type="GO" id="GO:0005829">
    <property type="term" value="C:cytosol"/>
    <property type="evidence" value="ECO:0007669"/>
    <property type="project" value="TreeGrafter"/>
</dbReference>
<dbReference type="InterPro" id="IPR029062">
    <property type="entry name" value="Class_I_gatase-like"/>
</dbReference>
<keyword evidence="2" id="KW-0808">Transferase</keyword>
<dbReference type="Proteomes" id="UP000031928">
    <property type="component" value="Chromosome"/>
</dbReference>
<dbReference type="PANTHER" id="PTHR42695">
    <property type="entry name" value="GLUTAMINE AMIDOTRANSFERASE YLR126C-RELATED"/>
    <property type="match status" value="1"/>
</dbReference>
<dbReference type="GO" id="GO:0016740">
    <property type="term" value="F:transferase activity"/>
    <property type="evidence" value="ECO:0007669"/>
    <property type="project" value="UniProtKB-KW"/>
</dbReference>
<feature type="domain" description="Glutamine amidotransferase" evidence="1">
    <location>
        <begin position="57"/>
        <end position="206"/>
    </location>
</feature>
<dbReference type="PROSITE" id="PS51273">
    <property type="entry name" value="GATASE_TYPE_1"/>
    <property type="match status" value="1"/>
</dbReference>
<keyword evidence="3" id="KW-1185">Reference proteome</keyword>
<dbReference type="InterPro" id="IPR017926">
    <property type="entry name" value="GATASE"/>
</dbReference>
<gene>
    <name evidence="2" type="ORF">B840_06485</name>
</gene>
<keyword evidence="2" id="KW-0315">Glutamine amidotransferase</keyword>
<reference evidence="2 3" key="1">
    <citation type="submission" date="2014-05" db="EMBL/GenBank/DDBJ databases">
        <title>Complete genome sequence of Corynebacterium marinum DSM 44953.</title>
        <authorList>
            <person name="Schaffert L."/>
            <person name="Albersmeier A."/>
            <person name="Kalinowski J."/>
            <person name="Ruckert C."/>
        </authorList>
    </citation>
    <scope>NUCLEOTIDE SEQUENCE [LARGE SCALE GENOMIC DNA]</scope>
    <source>
        <strain evidence="2 3">DSM 44953</strain>
    </source>
</reference>
<protein>
    <submittedName>
        <fullName evidence="2">GMP synthase-glutamine amidotransferase domain-containing protein</fullName>
    </submittedName>
</protein>
<dbReference type="KEGG" id="cmq:B840_06485"/>
<dbReference type="HOGENOM" id="CLU_054974_4_0_11"/>
<dbReference type="Pfam" id="PF00117">
    <property type="entry name" value="GATase"/>
    <property type="match status" value="1"/>
</dbReference>
<dbReference type="RefSeq" id="WP_042621462.1">
    <property type="nucleotide sequence ID" value="NZ_CP007790.1"/>
</dbReference>
<name>A0A0B6TG06_9CORY</name>
<dbReference type="STRING" id="1224162.B840_06485"/>
<proteinExistence type="predicted"/>
<dbReference type="PANTHER" id="PTHR42695:SF5">
    <property type="entry name" value="GLUTAMINE AMIDOTRANSFERASE YLR126C-RELATED"/>
    <property type="match status" value="1"/>
</dbReference>
<dbReference type="EMBL" id="CP007790">
    <property type="protein sequence ID" value="AJK68902.1"/>
    <property type="molecule type" value="Genomic_DNA"/>
</dbReference>
<dbReference type="AlphaFoldDB" id="A0A0B6TG06"/>
<dbReference type="OrthoDB" id="5196541at2"/>
<dbReference type="InterPro" id="IPR044992">
    <property type="entry name" value="ChyE-like"/>
</dbReference>
<dbReference type="CDD" id="cd01741">
    <property type="entry name" value="GATase1_1"/>
    <property type="match status" value="1"/>
</dbReference>
<dbReference type="NCBIfam" id="NF005743">
    <property type="entry name" value="PRK07567.1"/>
    <property type="match status" value="1"/>
</dbReference>
<dbReference type="Gene3D" id="3.40.50.880">
    <property type="match status" value="1"/>
</dbReference>